<organism evidence="3 4">
    <name type="scientific">Massilia glaciei</name>
    <dbReference type="NCBI Taxonomy" id="1524097"/>
    <lineage>
        <taxon>Bacteria</taxon>
        <taxon>Pseudomonadati</taxon>
        <taxon>Pseudomonadota</taxon>
        <taxon>Betaproteobacteria</taxon>
        <taxon>Burkholderiales</taxon>
        <taxon>Oxalobacteraceae</taxon>
        <taxon>Telluria group</taxon>
        <taxon>Massilia</taxon>
    </lineage>
</organism>
<keyword evidence="4" id="KW-1185">Reference proteome</keyword>
<dbReference type="InterPro" id="IPR046291">
    <property type="entry name" value="DUF6328"/>
</dbReference>
<protein>
    <recommendedName>
        <fullName evidence="5">Sodium:proton antiporter</fullName>
    </recommendedName>
</protein>
<sequence>MPLDKQTQPTEPLAPPDLNDDGDFSDMLSELRILLPGAQMLTAFLIILPFNGGFRQIQHLEKIIFLATFVFSLASLVLLSGPAIQHRLMRPLQDRARFKRMATRQILFGALSLACSLILGTNLVISEVFGLAIGLGISGIMATLIICVWWLWPVYLKNKHGY</sequence>
<dbReference type="EMBL" id="PXWF02000019">
    <property type="protein sequence ID" value="PWF55576.1"/>
    <property type="molecule type" value="Genomic_DNA"/>
</dbReference>
<feature type="transmembrane region" description="Helical" evidence="2">
    <location>
        <begin position="105"/>
        <end position="125"/>
    </location>
</feature>
<feature type="transmembrane region" description="Helical" evidence="2">
    <location>
        <begin position="131"/>
        <end position="152"/>
    </location>
</feature>
<proteinExistence type="predicted"/>
<gene>
    <name evidence="3" type="ORF">C7C56_001265</name>
</gene>
<feature type="region of interest" description="Disordered" evidence="1">
    <location>
        <begin position="1"/>
        <end position="20"/>
    </location>
</feature>
<keyword evidence="2" id="KW-0812">Transmembrane</keyword>
<dbReference type="AlphaFoldDB" id="A0A2U2I751"/>
<reference evidence="3 4" key="1">
    <citation type="submission" date="2018-04" db="EMBL/GenBank/DDBJ databases">
        <title>Massilia violaceinigra sp. nov., a novel purple-pigmented bacterium isolated from Tianshan glacier, Xinjiang, China.</title>
        <authorList>
            <person name="Wang H."/>
        </authorList>
    </citation>
    <scope>NUCLEOTIDE SEQUENCE [LARGE SCALE GENOMIC DNA]</scope>
    <source>
        <strain evidence="3 4">B448-2</strain>
    </source>
</reference>
<dbReference type="Pfam" id="PF19853">
    <property type="entry name" value="DUF6328"/>
    <property type="match status" value="1"/>
</dbReference>
<dbReference type="Proteomes" id="UP000241421">
    <property type="component" value="Unassembled WGS sequence"/>
</dbReference>
<comment type="caution">
    <text evidence="3">The sequence shown here is derived from an EMBL/GenBank/DDBJ whole genome shotgun (WGS) entry which is preliminary data.</text>
</comment>
<evidence type="ECO:0000256" key="2">
    <source>
        <dbReference type="SAM" id="Phobius"/>
    </source>
</evidence>
<evidence type="ECO:0000313" key="3">
    <source>
        <dbReference type="EMBL" id="PWF55576.1"/>
    </source>
</evidence>
<accession>A0A2U2I751</accession>
<name>A0A2U2I751_9BURK</name>
<evidence type="ECO:0008006" key="5">
    <source>
        <dbReference type="Google" id="ProtNLM"/>
    </source>
</evidence>
<evidence type="ECO:0000256" key="1">
    <source>
        <dbReference type="SAM" id="MobiDB-lite"/>
    </source>
</evidence>
<dbReference type="RefSeq" id="WP_106755688.1">
    <property type="nucleotide sequence ID" value="NZ_PXWF02000019.1"/>
</dbReference>
<keyword evidence="2" id="KW-1133">Transmembrane helix</keyword>
<dbReference type="OrthoDB" id="5956718at2"/>
<feature type="compositionally biased region" description="Polar residues" evidence="1">
    <location>
        <begin position="1"/>
        <end position="10"/>
    </location>
</feature>
<evidence type="ECO:0000313" key="4">
    <source>
        <dbReference type="Proteomes" id="UP000241421"/>
    </source>
</evidence>
<keyword evidence="2" id="KW-0472">Membrane</keyword>
<feature type="transmembrane region" description="Helical" evidence="2">
    <location>
        <begin position="63"/>
        <end position="84"/>
    </location>
</feature>
<feature type="transmembrane region" description="Helical" evidence="2">
    <location>
        <begin position="33"/>
        <end position="51"/>
    </location>
</feature>